<evidence type="ECO:0000256" key="3">
    <source>
        <dbReference type="ARBA" id="ARBA00010323"/>
    </source>
</evidence>
<evidence type="ECO:0000256" key="8">
    <source>
        <dbReference type="ARBA" id="ARBA00022841"/>
    </source>
</evidence>
<keyword evidence="10 13" id="KW-0472">Membrane</keyword>
<comment type="caution">
    <text evidence="15">The sequence shown here is derived from an EMBL/GenBank/DDBJ whole genome shotgun (WGS) entry which is preliminary data.</text>
</comment>
<evidence type="ECO:0000313" key="16">
    <source>
        <dbReference type="Proteomes" id="UP000284476"/>
    </source>
</evidence>
<dbReference type="PIRSF" id="PIRSF500217">
    <property type="entry name" value="AlgI"/>
    <property type="match status" value="1"/>
</dbReference>
<dbReference type="InterPro" id="IPR024194">
    <property type="entry name" value="Ac/AlaTfrase_AlgI/DltB"/>
</dbReference>
<keyword evidence="6 13" id="KW-0808">Transferase</keyword>
<dbReference type="Proteomes" id="UP000284476">
    <property type="component" value="Unassembled WGS sequence"/>
</dbReference>
<name>A0A443JBW7_9RHOB</name>
<dbReference type="GO" id="GO:0005886">
    <property type="term" value="C:plasma membrane"/>
    <property type="evidence" value="ECO:0007669"/>
    <property type="project" value="UniProtKB-SubCell"/>
</dbReference>
<feature type="transmembrane region" description="Helical" evidence="14">
    <location>
        <begin position="153"/>
        <end position="172"/>
    </location>
</feature>
<dbReference type="EMBL" id="SAUZ01000022">
    <property type="protein sequence ID" value="RWR18011.1"/>
    <property type="molecule type" value="Genomic_DNA"/>
</dbReference>
<evidence type="ECO:0000256" key="12">
    <source>
        <dbReference type="ARBA" id="ARBA00031030"/>
    </source>
</evidence>
<dbReference type="InterPro" id="IPR051085">
    <property type="entry name" value="MB_O-acyltransferase"/>
</dbReference>
<feature type="transmembrane region" description="Helical" evidence="14">
    <location>
        <begin position="327"/>
        <end position="348"/>
    </location>
</feature>
<evidence type="ECO:0000256" key="2">
    <source>
        <dbReference type="ARBA" id="ARBA00005182"/>
    </source>
</evidence>
<evidence type="ECO:0000256" key="13">
    <source>
        <dbReference type="PIRNR" id="PIRNR016636"/>
    </source>
</evidence>
<dbReference type="PANTHER" id="PTHR13285">
    <property type="entry name" value="ACYLTRANSFERASE"/>
    <property type="match status" value="1"/>
</dbReference>
<organism evidence="15 16">
    <name type="scientific">Paenirhodobacter populi</name>
    <dbReference type="NCBI Taxonomy" id="2306993"/>
    <lineage>
        <taxon>Bacteria</taxon>
        <taxon>Pseudomonadati</taxon>
        <taxon>Pseudomonadota</taxon>
        <taxon>Alphaproteobacteria</taxon>
        <taxon>Rhodobacterales</taxon>
        <taxon>Rhodobacter group</taxon>
        <taxon>Paenirhodobacter</taxon>
    </lineage>
</organism>
<evidence type="ECO:0000256" key="9">
    <source>
        <dbReference type="ARBA" id="ARBA00022989"/>
    </source>
</evidence>
<reference evidence="15 16" key="1">
    <citation type="submission" date="2019-01" db="EMBL/GenBank/DDBJ databases">
        <title>Sinorhodobacter populi sp. nov. isolated from the symptomatic bark tissue of Populus euramericana canker.</title>
        <authorList>
            <person name="Xu G."/>
        </authorList>
    </citation>
    <scope>NUCLEOTIDE SEQUENCE [LARGE SCALE GENOMIC DNA]</scope>
    <source>
        <strain evidence="15 16">SK2B-1</strain>
    </source>
</reference>
<feature type="transmembrane region" description="Helical" evidence="14">
    <location>
        <begin position="457"/>
        <end position="480"/>
    </location>
</feature>
<comment type="pathway">
    <text evidence="2">Glycan biosynthesis; alginate biosynthesis.</text>
</comment>
<accession>A0A443JBW7</accession>
<evidence type="ECO:0000256" key="11">
    <source>
        <dbReference type="ARBA" id="ARBA00023315"/>
    </source>
</evidence>
<feature type="transmembrane region" description="Helical" evidence="14">
    <location>
        <begin position="78"/>
        <end position="99"/>
    </location>
</feature>
<feature type="transmembrane region" description="Helical" evidence="14">
    <location>
        <begin position="411"/>
        <end position="436"/>
    </location>
</feature>
<gene>
    <name evidence="15" type="ORF">D2T30_17360</name>
</gene>
<sequence length="482" mass="53484">MLFTQLGFWAFFLPVLGLAVALPRLLGGRARSLMLLGASWLFYGAWDWRFLGLLILSTVVVWLIALRIESSEGPARRRWLVLSLVFSIGLLGLFKYLDFFVDSFAALMTIAGLPTADDWAIRLLLPLGISFYTFQTVGYTIDVYRRALPAERDFGAFALFAAFFPTIVAGPIQRAGDLLPQIRAPRPILWDDIGRGAVLCLLGLIKKMVIADALAPSVSAVFDAPDPSVVGGADVIFATWLFAIQIYCDFSGYTDIARGVARMLGFDLKYNFLQPYFATSPQEFWRRWHISLSTWLRDYLYIPLGGSRGGPAATDRNLMVTMLLGGLWHGAAWNYVAWGAFQGAVQVIQRWLGLRGRKPGQPIGGGIAGLVKHIVVIALFFQVTAYGWLLFRATSFPQIAGFTAKIFTQPLHSAGLISPPALPAMCGVLFLFLWDLGAERANDQRFYMRWPLPVRAFIWAAMIYLLAFGANTASSAFIYAKF</sequence>
<evidence type="ECO:0000313" key="15">
    <source>
        <dbReference type="EMBL" id="RWR18011.1"/>
    </source>
</evidence>
<feature type="transmembrane region" description="Helical" evidence="14">
    <location>
        <begin position="369"/>
        <end position="391"/>
    </location>
</feature>
<dbReference type="Pfam" id="PF03062">
    <property type="entry name" value="MBOAT"/>
    <property type="match status" value="1"/>
</dbReference>
<feature type="transmembrane region" description="Helical" evidence="14">
    <location>
        <begin position="45"/>
        <end position="66"/>
    </location>
</feature>
<dbReference type="PIRSF" id="PIRSF016636">
    <property type="entry name" value="AlgI_DltB"/>
    <property type="match status" value="1"/>
</dbReference>
<comment type="similarity">
    <text evidence="3 13">Belongs to the membrane-bound acyltransferase family.</text>
</comment>
<keyword evidence="9 14" id="KW-1133">Transmembrane helix</keyword>
<evidence type="ECO:0000256" key="5">
    <source>
        <dbReference type="ARBA" id="ARBA00022475"/>
    </source>
</evidence>
<proteinExistence type="inferred from homology"/>
<feature type="transmembrane region" description="Helical" evidence="14">
    <location>
        <begin position="119"/>
        <end position="141"/>
    </location>
</feature>
<evidence type="ECO:0000256" key="1">
    <source>
        <dbReference type="ARBA" id="ARBA00004651"/>
    </source>
</evidence>
<dbReference type="GO" id="GO:0016746">
    <property type="term" value="F:acyltransferase activity"/>
    <property type="evidence" value="ECO:0007669"/>
    <property type="project" value="UniProtKB-KW"/>
</dbReference>
<evidence type="ECO:0000256" key="7">
    <source>
        <dbReference type="ARBA" id="ARBA00022692"/>
    </source>
</evidence>
<keyword evidence="11 13" id="KW-0012">Acyltransferase</keyword>
<comment type="subcellular location">
    <subcellularLocation>
        <location evidence="1">Cell membrane</location>
        <topology evidence="1">Multi-pass membrane protein</topology>
    </subcellularLocation>
</comment>
<evidence type="ECO:0000256" key="14">
    <source>
        <dbReference type="SAM" id="Phobius"/>
    </source>
</evidence>
<dbReference type="PANTHER" id="PTHR13285:SF23">
    <property type="entry name" value="TEICHOIC ACID D-ALANYLTRANSFERASE"/>
    <property type="match status" value="1"/>
</dbReference>
<dbReference type="InterPro" id="IPR028362">
    <property type="entry name" value="AlgI"/>
</dbReference>
<keyword evidence="8" id="KW-0016">Alginate biosynthesis</keyword>
<dbReference type="InterPro" id="IPR004299">
    <property type="entry name" value="MBOAT_fam"/>
</dbReference>
<keyword evidence="7 14" id="KW-0812">Transmembrane</keyword>
<reference evidence="15 16" key="2">
    <citation type="submission" date="2019-01" db="EMBL/GenBank/DDBJ databases">
        <authorList>
            <person name="Li Y."/>
        </authorList>
    </citation>
    <scope>NUCLEOTIDE SEQUENCE [LARGE SCALE GENOMIC DNA]</scope>
    <source>
        <strain evidence="15 16">SK2B-1</strain>
    </source>
</reference>
<evidence type="ECO:0000256" key="10">
    <source>
        <dbReference type="ARBA" id="ARBA00023136"/>
    </source>
</evidence>
<evidence type="ECO:0000256" key="4">
    <source>
        <dbReference type="ARBA" id="ARBA00016084"/>
    </source>
</evidence>
<evidence type="ECO:0000256" key="6">
    <source>
        <dbReference type="ARBA" id="ARBA00022679"/>
    </source>
</evidence>
<dbReference type="RefSeq" id="WP_128209921.1">
    <property type="nucleotide sequence ID" value="NZ_JBHRSO010000040.1"/>
</dbReference>
<dbReference type="GO" id="GO:0042121">
    <property type="term" value="P:alginic acid biosynthetic process"/>
    <property type="evidence" value="ECO:0007669"/>
    <property type="project" value="UniProtKB-KW"/>
</dbReference>
<protein>
    <recommendedName>
        <fullName evidence="4">Probable alginate O-acetylase AlgI</fullName>
    </recommendedName>
    <alternativeName>
        <fullName evidence="12">Alginate biosynthesis protein AlgI</fullName>
    </alternativeName>
</protein>
<keyword evidence="5 13" id="KW-1003">Cell membrane</keyword>
<dbReference type="AlphaFoldDB" id="A0A443JBW7"/>